<reference evidence="2" key="1">
    <citation type="submission" date="2015-06" db="UniProtKB">
        <authorList>
            <consortium name="EnsemblPlants"/>
        </authorList>
    </citation>
    <scope>IDENTIFICATION</scope>
</reference>
<dbReference type="Gramene" id="ORGLA04G0046400.1">
    <property type="protein sequence ID" value="ORGLA04G0046400.1"/>
    <property type="gene ID" value="ORGLA04G0046400"/>
</dbReference>
<dbReference type="EnsemblPlants" id="ORGLA04G0046400.1">
    <property type="protein sequence ID" value="ORGLA04G0046400.1"/>
    <property type="gene ID" value="ORGLA04G0046400"/>
</dbReference>
<evidence type="ECO:0000259" key="1">
    <source>
        <dbReference type="Pfam" id="PF04083"/>
    </source>
</evidence>
<dbReference type="STRING" id="4538.I1PJU5"/>
<name>I1PJU5_ORYGL</name>
<evidence type="ECO:0000313" key="2">
    <source>
        <dbReference type="EnsemblPlants" id="ORGLA04G0046400.1"/>
    </source>
</evidence>
<dbReference type="AlphaFoldDB" id="I1PJU5"/>
<feature type="domain" description="Partial AB-hydrolase lipase" evidence="1">
    <location>
        <begin position="59"/>
        <end position="119"/>
    </location>
</feature>
<evidence type="ECO:0000313" key="3">
    <source>
        <dbReference type="Proteomes" id="UP000007306"/>
    </source>
</evidence>
<dbReference type="eggNOG" id="KOG2624">
    <property type="taxonomic scope" value="Eukaryota"/>
</dbReference>
<sequence>MPGGGNRCGLQPISLLQALATIILAVAAAAAAAWPALIAGTSSSTSRVAAANGTCQSRVAPFGYACEEHTVTTEDGYILSLQRIPSGRGETAAGGGGGGKVPVLLQHGLMMDGVTWLMNSPNESLGYILADNGYDVWIANSRGTVYSRHHTSLVSSDSVIYDGIIFIVKIICANYQHCLDENVIIKWDIMWFHVIFFIAYWNWSWDELSSKDLSAVVQYVYSQAGQQKMHYVGHSLGTLIALAALSDQQQQIGMLRSAGLLSPIAFLDKMSSPLARAAADVFLAEALYWLGLSEFDPTGEYVHSLVTDICKQPGIDCYNLMSAFTGDNCCLDNSSVQVFLAHEPQATATKNMIHLAQMIRGGTIAKYDYGNAGDNREHYGQATPPAYDVTAIPGDFPLFLSYGGRDSLSDVQDVSRLLRALGQSHSRDGDKLTVQYLADYAHADFVMARNAGERVYAPLMAFFKLQEK</sequence>
<dbReference type="Pfam" id="PF04083">
    <property type="entry name" value="Abhydro_lipase"/>
    <property type="match status" value="1"/>
</dbReference>
<keyword evidence="3" id="KW-1185">Reference proteome</keyword>
<dbReference type="SUPFAM" id="SSF53474">
    <property type="entry name" value="alpha/beta-Hydrolases"/>
    <property type="match status" value="1"/>
</dbReference>
<dbReference type="PANTHER" id="PTHR11005">
    <property type="entry name" value="LYSOSOMAL ACID LIPASE-RELATED"/>
    <property type="match status" value="1"/>
</dbReference>
<organism evidence="2 3">
    <name type="scientific">Oryza glaberrima</name>
    <name type="common">African rice</name>
    <dbReference type="NCBI Taxonomy" id="4538"/>
    <lineage>
        <taxon>Eukaryota</taxon>
        <taxon>Viridiplantae</taxon>
        <taxon>Streptophyta</taxon>
        <taxon>Embryophyta</taxon>
        <taxon>Tracheophyta</taxon>
        <taxon>Spermatophyta</taxon>
        <taxon>Magnoliopsida</taxon>
        <taxon>Liliopsida</taxon>
        <taxon>Poales</taxon>
        <taxon>Poaceae</taxon>
        <taxon>BOP clade</taxon>
        <taxon>Oryzoideae</taxon>
        <taxon>Oryzeae</taxon>
        <taxon>Oryzinae</taxon>
        <taxon>Oryza</taxon>
    </lineage>
</organism>
<dbReference type="FunFam" id="3.40.50.1820:FF:000126">
    <property type="entry name" value="Lipase"/>
    <property type="match status" value="1"/>
</dbReference>
<dbReference type="InterPro" id="IPR029058">
    <property type="entry name" value="AB_hydrolase_fold"/>
</dbReference>
<dbReference type="InterPro" id="IPR006693">
    <property type="entry name" value="AB_hydrolase_lipase"/>
</dbReference>
<proteinExistence type="predicted"/>
<accession>I1PJU5</accession>
<protein>
    <recommendedName>
        <fullName evidence="1">Partial AB-hydrolase lipase domain-containing protein</fullName>
    </recommendedName>
</protein>
<dbReference type="Gene3D" id="3.40.50.1820">
    <property type="entry name" value="alpha/beta hydrolase"/>
    <property type="match status" value="1"/>
</dbReference>
<dbReference type="HOGENOM" id="CLU_010974_1_1_1"/>
<dbReference type="GO" id="GO:0006629">
    <property type="term" value="P:lipid metabolic process"/>
    <property type="evidence" value="ECO:0007669"/>
    <property type="project" value="InterPro"/>
</dbReference>
<dbReference type="Proteomes" id="UP000007306">
    <property type="component" value="Chromosome 4"/>
</dbReference>
<dbReference type="OMA" id="YACEEHT"/>
<reference evidence="2 3" key="2">
    <citation type="submission" date="2018-04" db="EMBL/GenBank/DDBJ databases">
        <title>OglaRS2 (Oryza glaberrima Reference Sequence Version 2).</title>
        <authorList>
            <person name="Zhang J."/>
            <person name="Kudrna D."/>
            <person name="Lee S."/>
            <person name="Talag J."/>
            <person name="Rajasekar S."/>
            <person name="Wing R.A."/>
        </authorList>
    </citation>
    <scope>NUCLEOTIDE SEQUENCE [LARGE SCALE GENOMIC DNA]</scope>
    <source>
        <strain evidence="2 3">cv. IRGC 96717</strain>
    </source>
</reference>